<accession>A0A314Z0D4</accession>
<organism evidence="2 3">
    <name type="scientific">Prunus yedoensis var. nudiflora</name>
    <dbReference type="NCBI Taxonomy" id="2094558"/>
    <lineage>
        <taxon>Eukaryota</taxon>
        <taxon>Viridiplantae</taxon>
        <taxon>Streptophyta</taxon>
        <taxon>Embryophyta</taxon>
        <taxon>Tracheophyta</taxon>
        <taxon>Spermatophyta</taxon>
        <taxon>Magnoliopsida</taxon>
        <taxon>eudicotyledons</taxon>
        <taxon>Gunneridae</taxon>
        <taxon>Pentapetalae</taxon>
        <taxon>rosids</taxon>
        <taxon>fabids</taxon>
        <taxon>Rosales</taxon>
        <taxon>Rosaceae</taxon>
        <taxon>Amygdaloideae</taxon>
        <taxon>Amygdaleae</taxon>
        <taxon>Prunus</taxon>
    </lineage>
</organism>
<comment type="caution">
    <text evidence="2">The sequence shown here is derived from an EMBL/GenBank/DDBJ whole genome shotgun (WGS) entry which is preliminary data.</text>
</comment>
<dbReference type="AlphaFoldDB" id="A0A314Z0D4"/>
<dbReference type="STRING" id="2094558.A0A314Z0D4"/>
<dbReference type="OrthoDB" id="1165011at2759"/>
<gene>
    <name evidence="2" type="ORF">Pyn_00648</name>
</gene>
<dbReference type="Pfam" id="PF05659">
    <property type="entry name" value="RPW8"/>
    <property type="match status" value="1"/>
</dbReference>
<sequence>MSGIGELLAGGAVGTLCSEVYSGVSKLISKFRQFKPLFENIQSTLHFLQPLIIQIEAQNKELKLPDKEMENIRNELRKGLNLIHECLENPEWYKMPKYHDQLLEFDRSLKRQLDLMLVQALRDGKTSLLMLTEQAGKLGDLGVGQANKFV</sequence>
<dbReference type="InterPro" id="IPR008808">
    <property type="entry name" value="Powdery_mildew-R_dom"/>
</dbReference>
<feature type="domain" description="RPW8" evidence="1">
    <location>
        <begin position="2"/>
        <end position="150"/>
    </location>
</feature>
<evidence type="ECO:0000313" key="3">
    <source>
        <dbReference type="Proteomes" id="UP000250321"/>
    </source>
</evidence>
<keyword evidence="3" id="KW-1185">Reference proteome</keyword>
<evidence type="ECO:0000313" key="2">
    <source>
        <dbReference type="EMBL" id="PQQ11777.1"/>
    </source>
</evidence>
<evidence type="ECO:0000259" key="1">
    <source>
        <dbReference type="PROSITE" id="PS51153"/>
    </source>
</evidence>
<dbReference type="EMBL" id="PJQY01000384">
    <property type="protein sequence ID" value="PQQ11777.1"/>
    <property type="molecule type" value="Genomic_DNA"/>
</dbReference>
<reference evidence="2 3" key="1">
    <citation type="submission" date="2018-02" db="EMBL/GenBank/DDBJ databases">
        <title>Draft genome of wild Prunus yedoensis var. nudiflora.</title>
        <authorList>
            <person name="Baek S."/>
            <person name="Kim J.-H."/>
            <person name="Choi K."/>
            <person name="Kim G.-B."/>
            <person name="Cho A."/>
            <person name="Jang H."/>
            <person name="Shin C.-H."/>
            <person name="Yu H.-J."/>
            <person name="Mun J.-H."/>
        </authorList>
    </citation>
    <scope>NUCLEOTIDE SEQUENCE [LARGE SCALE GENOMIC DNA]</scope>
    <source>
        <strain evidence="3">cv. Jeju island</strain>
        <tissue evidence="2">Leaf</tissue>
    </source>
</reference>
<dbReference type="Proteomes" id="UP000250321">
    <property type="component" value="Unassembled WGS sequence"/>
</dbReference>
<protein>
    <recommendedName>
        <fullName evidence="1">RPW8 domain-containing protein</fullName>
    </recommendedName>
</protein>
<name>A0A314Z0D4_PRUYE</name>
<proteinExistence type="predicted"/>
<dbReference type="PROSITE" id="PS51153">
    <property type="entry name" value="RPW8"/>
    <property type="match status" value="1"/>
</dbReference>